<evidence type="ECO:0000313" key="3">
    <source>
        <dbReference type="Proteomes" id="UP000001075"/>
    </source>
</evidence>
<protein>
    <submittedName>
        <fullName evidence="2">Putative G-protein coupled receptor 162</fullName>
    </submittedName>
</protein>
<dbReference type="EMBL" id="JH000031">
    <property type="protein sequence ID" value="EGV98539.1"/>
    <property type="molecule type" value="Genomic_DNA"/>
</dbReference>
<dbReference type="STRING" id="10029.G3GUP1"/>
<dbReference type="Proteomes" id="UP000001075">
    <property type="component" value="Unassembled WGS sequence"/>
</dbReference>
<proteinExistence type="predicted"/>
<reference evidence="3" key="1">
    <citation type="journal article" date="2011" name="Nat. Biotechnol.">
        <title>The genomic sequence of the Chinese hamster ovary (CHO)-K1 cell line.</title>
        <authorList>
            <person name="Xu X."/>
            <person name="Nagarajan H."/>
            <person name="Lewis N.E."/>
            <person name="Pan S."/>
            <person name="Cai Z."/>
            <person name="Liu X."/>
            <person name="Chen W."/>
            <person name="Xie M."/>
            <person name="Wang W."/>
            <person name="Hammond S."/>
            <person name="Andersen M.R."/>
            <person name="Neff N."/>
            <person name="Passarelli B."/>
            <person name="Koh W."/>
            <person name="Fan H.C."/>
            <person name="Wang J."/>
            <person name="Gui Y."/>
            <person name="Lee K.H."/>
            <person name="Betenbaugh M.J."/>
            <person name="Quake S.R."/>
            <person name="Famili I."/>
            <person name="Palsson B.O."/>
            <person name="Wang J."/>
        </authorList>
    </citation>
    <scope>NUCLEOTIDE SEQUENCE [LARGE SCALE GENOMIC DNA]</scope>
    <source>
        <strain evidence="3">CHO K1 cell line</strain>
    </source>
</reference>
<organism evidence="2 3">
    <name type="scientific">Cricetulus griseus</name>
    <name type="common">Chinese hamster</name>
    <name type="synonym">Cricetulus barabensis griseus</name>
    <dbReference type="NCBI Taxonomy" id="10029"/>
    <lineage>
        <taxon>Eukaryota</taxon>
        <taxon>Metazoa</taxon>
        <taxon>Chordata</taxon>
        <taxon>Craniata</taxon>
        <taxon>Vertebrata</taxon>
        <taxon>Euteleostomi</taxon>
        <taxon>Mammalia</taxon>
        <taxon>Eutheria</taxon>
        <taxon>Euarchontoglires</taxon>
        <taxon>Glires</taxon>
        <taxon>Rodentia</taxon>
        <taxon>Myomorpha</taxon>
        <taxon>Muroidea</taxon>
        <taxon>Cricetidae</taxon>
        <taxon>Cricetinae</taxon>
        <taxon>Cricetulus</taxon>
    </lineage>
</organism>
<dbReference type="InParanoid" id="G3GUP1"/>
<feature type="signal peptide" evidence="1">
    <location>
        <begin position="1"/>
        <end position="22"/>
    </location>
</feature>
<evidence type="ECO:0000256" key="1">
    <source>
        <dbReference type="SAM" id="SignalP"/>
    </source>
</evidence>
<dbReference type="PANTHER" id="PTHR16518:SF6">
    <property type="entry name" value="G-PROTEIN COUPLED RECEPTOR 162-RELATED"/>
    <property type="match status" value="1"/>
</dbReference>
<dbReference type="InterPro" id="IPR022347">
    <property type="entry name" value="GCR_153/162"/>
</dbReference>
<dbReference type="GlyGen" id="G3GUP1">
    <property type="glycosylation" value="1 site"/>
</dbReference>
<dbReference type="AlphaFoldDB" id="G3GUP1"/>
<evidence type="ECO:0000313" key="2">
    <source>
        <dbReference type="EMBL" id="EGV98539.1"/>
    </source>
</evidence>
<dbReference type="GO" id="GO:0016020">
    <property type="term" value="C:membrane"/>
    <property type="evidence" value="ECO:0007669"/>
    <property type="project" value="InterPro"/>
</dbReference>
<name>G3GUP1_CRIGR</name>
<accession>G3GUP1</accession>
<gene>
    <name evidence="2" type="ORF">I79_001408</name>
</gene>
<dbReference type="GO" id="GO:0004930">
    <property type="term" value="F:G protein-coupled receptor activity"/>
    <property type="evidence" value="ECO:0007669"/>
    <property type="project" value="InterPro"/>
</dbReference>
<sequence>MVLAVLWCSMAQTLLLPSFIWSCERYRADVRTVWEQCVAIMSEDDGDDGQRRDGDFDFLDSYLCFLSFLLPFSLSVLPWGAPCWPELKPTPGSPQPDQALGHASLASFCPEGAFH</sequence>
<keyword evidence="2" id="KW-0675">Receptor</keyword>
<feature type="chain" id="PRO_5003443787" evidence="1">
    <location>
        <begin position="23"/>
        <end position="115"/>
    </location>
</feature>
<keyword evidence="1" id="KW-0732">Signal</keyword>
<dbReference type="PANTHER" id="PTHR16518">
    <property type="entry name" value="G-PROTEIN COUPLED RECEPTOR 153, 162"/>
    <property type="match status" value="1"/>
</dbReference>